<dbReference type="AlphaFoldDB" id="A0A0D2BW09"/>
<keyword evidence="3" id="KW-0274">FAD</keyword>
<dbReference type="GeneID" id="27359240"/>
<sequence length="521" mass="55368">MGSISHKNGASHNFGVIVVGGGNAALCAALAAHDHGANVLVLEAAPRDGRGGNSRFAGTVFRASHKGFDAVKTLLCPEAMADAELCDMAPYTNEDYARDLAKTSHGRNDKDISAIMVRDGWETLEWMKSKGVKWELIVRKYQNVSGLKKGDQKINLEPGGPVMAVGGGVGLTDYLWDAVESLIDTGRMTVWYDSPAHDLIATGDTVHGVRVRGRDSFIDVHGKVILASGGFSSNPAMRRQYLGEGWDLVVVRGTKYNMGTMLNRAVAAGARPVGHWGAAHASPQDANAPLVGDVNVSPHMPRYAYPYGITINVNGERFFDEGEDNFGKTYAQTGKKIGDQPEAKAFQIFDQQTVHLLPKRYETATPINADTIQELATLMGVNPAGLQKTIDAFNAACPRDSSGFEPTKLDGLCASEGLKFPKSNWALRIEKAPFVAYGVACGITFTYGGIATDTSARVLNNEGNHMPNLWATGEIAGGVFYHNYPGGAGLTKGAIFGRIAGREAAAAAAAKDANAGVKVGV</sequence>
<dbReference type="STRING" id="215243.A0A0D2BW09"/>
<evidence type="ECO:0000313" key="6">
    <source>
        <dbReference type="EMBL" id="KIW41627.1"/>
    </source>
</evidence>
<evidence type="ECO:0000256" key="3">
    <source>
        <dbReference type="ARBA" id="ARBA00022827"/>
    </source>
</evidence>
<proteinExistence type="predicted"/>
<dbReference type="InterPro" id="IPR027477">
    <property type="entry name" value="Succ_DH/fumarate_Rdtase_cat_sf"/>
</dbReference>
<comment type="cofactor">
    <cofactor evidence="1">
        <name>FAD</name>
        <dbReference type="ChEBI" id="CHEBI:57692"/>
    </cofactor>
</comment>
<evidence type="ECO:0000256" key="2">
    <source>
        <dbReference type="ARBA" id="ARBA00022630"/>
    </source>
</evidence>
<dbReference type="NCBIfam" id="NF006130">
    <property type="entry name" value="PRK08274.1"/>
    <property type="match status" value="1"/>
</dbReference>
<dbReference type="Gene3D" id="3.90.700.10">
    <property type="entry name" value="Succinate dehydrogenase/fumarate reductase flavoprotein, catalytic domain"/>
    <property type="match status" value="1"/>
</dbReference>
<dbReference type="InterPro" id="IPR050315">
    <property type="entry name" value="FAD-oxidoreductase_2"/>
</dbReference>
<evidence type="ECO:0000256" key="4">
    <source>
        <dbReference type="ARBA" id="ARBA00023002"/>
    </source>
</evidence>
<dbReference type="Gene3D" id="3.50.50.60">
    <property type="entry name" value="FAD/NAD(P)-binding domain"/>
    <property type="match status" value="1"/>
</dbReference>
<dbReference type="SUPFAM" id="SSF51905">
    <property type="entry name" value="FAD/NAD(P)-binding domain"/>
    <property type="match status" value="1"/>
</dbReference>
<dbReference type="Pfam" id="PF00890">
    <property type="entry name" value="FAD_binding_2"/>
    <property type="match status" value="1"/>
</dbReference>
<evidence type="ECO:0000256" key="1">
    <source>
        <dbReference type="ARBA" id="ARBA00001974"/>
    </source>
</evidence>
<dbReference type="OrthoDB" id="4137907at2759"/>
<gene>
    <name evidence="6" type="ORF">PV06_07166</name>
</gene>
<dbReference type="RefSeq" id="XP_016261843.1">
    <property type="nucleotide sequence ID" value="XM_016408363.1"/>
</dbReference>
<dbReference type="InterPro" id="IPR003953">
    <property type="entry name" value="FAD-dep_OxRdtase_2_FAD-bd"/>
</dbReference>
<dbReference type="SUPFAM" id="SSF56425">
    <property type="entry name" value="Succinate dehydrogenase/fumarate reductase flavoprotein, catalytic domain"/>
    <property type="match status" value="1"/>
</dbReference>
<dbReference type="InterPro" id="IPR036188">
    <property type="entry name" value="FAD/NAD-bd_sf"/>
</dbReference>
<feature type="domain" description="FAD-dependent oxidoreductase 2 FAD-binding" evidence="5">
    <location>
        <begin position="16"/>
        <end position="488"/>
    </location>
</feature>
<dbReference type="Proteomes" id="UP000053342">
    <property type="component" value="Unassembled WGS sequence"/>
</dbReference>
<evidence type="ECO:0000259" key="5">
    <source>
        <dbReference type="Pfam" id="PF00890"/>
    </source>
</evidence>
<name>A0A0D2BW09_9EURO</name>
<dbReference type="GO" id="GO:0016491">
    <property type="term" value="F:oxidoreductase activity"/>
    <property type="evidence" value="ECO:0007669"/>
    <property type="project" value="UniProtKB-KW"/>
</dbReference>
<dbReference type="EMBL" id="KN847337">
    <property type="protein sequence ID" value="KIW41627.1"/>
    <property type="molecule type" value="Genomic_DNA"/>
</dbReference>
<evidence type="ECO:0000313" key="7">
    <source>
        <dbReference type="Proteomes" id="UP000053342"/>
    </source>
</evidence>
<dbReference type="PANTHER" id="PTHR43400:SF7">
    <property type="entry name" value="FAD-DEPENDENT OXIDOREDUCTASE 2 FAD BINDING DOMAIN-CONTAINING PROTEIN"/>
    <property type="match status" value="1"/>
</dbReference>
<accession>A0A0D2BW09</accession>
<dbReference type="VEuPathDB" id="FungiDB:PV06_07166"/>
<organism evidence="6 7">
    <name type="scientific">Exophiala oligosperma</name>
    <dbReference type="NCBI Taxonomy" id="215243"/>
    <lineage>
        <taxon>Eukaryota</taxon>
        <taxon>Fungi</taxon>
        <taxon>Dikarya</taxon>
        <taxon>Ascomycota</taxon>
        <taxon>Pezizomycotina</taxon>
        <taxon>Eurotiomycetes</taxon>
        <taxon>Chaetothyriomycetidae</taxon>
        <taxon>Chaetothyriales</taxon>
        <taxon>Herpotrichiellaceae</taxon>
        <taxon>Exophiala</taxon>
    </lineage>
</organism>
<keyword evidence="2" id="KW-0285">Flavoprotein</keyword>
<keyword evidence="4" id="KW-0560">Oxidoreductase</keyword>
<reference evidence="6 7" key="1">
    <citation type="submission" date="2015-01" db="EMBL/GenBank/DDBJ databases">
        <title>The Genome Sequence of Exophiala oligosperma CBS72588.</title>
        <authorList>
            <consortium name="The Broad Institute Genomics Platform"/>
            <person name="Cuomo C."/>
            <person name="de Hoog S."/>
            <person name="Gorbushina A."/>
            <person name="Stielow B."/>
            <person name="Teixiera M."/>
            <person name="Abouelleil A."/>
            <person name="Chapman S.B."/>
            <person name="Priest M."/>
            <person name="Young S.K."/>
            <person name="Wortman J."/>
            <person name="Nusbaum C."/>
            <person name="Birren B."/>
        </authorList>
    </citation>
    <scope>NUCLEOTIDE SEQUENCE [LARGE SCALE GENOMIC DNA]</scope>
    <source>
        <strain evidence="6 7">CBS 72588</strain>
    </source>
</reference>
<dbReference type="HOGENOM" id="CLU_011398_4_6_1"/>
<keyword evidence="7" id="KW-1185">Reference proteome</keyword>
<dbReference type="PANTHER" id="PTHR43400">
    <property type="entry name" value="FUMARATE REDUCTASE"/>
    <property type="match status" value="1"/>
</dbReference>
<protein>
    <submittedName>
        <fullName evidence="6">Precorrin 3B synthase CobZ</fullName>
    </submittedName>
</protein>